<evidence type="ECO:0000313" key="6">
    <source>
        <dbReference type="EMBL" id="ERL52779.1"/>
    </source>
</evidence>
<dbReference type="GO" id="GO:0016020">
    <property type="term" value="C:membrane"/>
    <property type="evidence" value="ECO:0007669"/>
    <property type="project" value="UniProtKB-SubCell"/>
</dbReference>
<evidence type="ECO:0000256" key="5">
    <source>
        <dbReference type="SAM" id="Phobius"/>
    </source>
</evidence>
<dbReference type="Pfam" id="PF04172">
    <property type="entry name" value="LrgB"/>
    <property type="match status" value="1"/>
</dbReference>
<evidence type="ECO:0000313" key="7">
    <source>
        <dbReference type="Proteomes" id="UP000019113"/>
    </source>
</evidence>
<accession>W1NB72</accession>
<comment type="subcellular location">
    <subcellularLocation>
        <location evidence="1">Membrane</location>
        <topology evidence="1">Multi-pass membrane protein</topology>
    </subcellularLocation>
</comment>
<dbReference type="InterPro" id="IPR007300">
    <property type="entry name" value="CidB/LrgB"/>
</dbReference>
<feature type="transmembrane region" description="Helical" evidence="5">
    <location>
        <begin position="47"/>
        <end position="72"/>
    </location>
</feature>
<dbReference type="PATRIC" id="fig|1178482.3.peg.456"/>
<feature type="transmembrane region" description="Helical" evidence="5">
    <location>
        <begin position="108"/>
        <end position="130"/>
    </location>
</feature>
<keyword evidence="4 5" id="KW-0472">Membrane</keyword>
<feature type="transmembrane region" description="Helical" evidence="5">
    <location>
        <begin position="163"/>
        <end position="183"/>
    </location>
</feature>
<dbReference type="EMBL" id="AVBC01000014">
    <property type="protein sequence ID" value="ERL52779.1"/>
    <property type="molecule type" value="Genomic_DNA"/>
</dbReference>
<name>W1NB72_9GAMM</name>
<protein>
    <submittedName>
        <fullName evidence="6">Membrane protein</fullName>
    </submittedName>
</protein>
<evidence type="ECO:0000256" key="2">
    <source>
        <dbReference type="ARBA" id="ARBA00022692"/>
    </source>
</evidence>
<sequence>MKPPVKVMELGELWVYLSGNPLLSLLVTLLAFALAVRINRLLGGTPLLHAVTLSIVLIIVFLLLSGIDYATYFEGAQFIHFLLGPATVALAIPLYDHRERVRQLLAPLMLACLAGIITAVASTLGLALLLGADHATVMSLAPRSVTSPIAMGVAEKIGGIPSLAAGLVLITGSIGCAIGPVIFRLLGIRDPVVQGFTMGLAAHGFGTAQSFARLGAMAGAFSGLAMGLTGLVTAFVLPLITRLFGL</sequence>
<keyword evidence="2 5" id="KW-0812">Transmembrane</keyword>
<feature type="transmembrane region" description="Helical" evidence="5">
    <location>
        <begin position="78"/>
        <end position="96"/>
    </location>
</feature>
<dbReference type="eggNOG" id="COG1346">
    <property type="taxonomic scope" value="Bacteria"/>
</dbReference>
<keyword evidence="3 5" id="KW-1133">Transmembrane helix</keyword>
<dbReference type="AlphaFoldDB" id="W1NB72"/>
<comment type="caution">
    <text evidence="6">The sequence shown here is derived from an EMBL/GenBank/DDBJ whole genome shotgun (WGS) entry which is preliminary data.</text>
</comment>
<dbReference type="Proteomes" id="UP000019113">
    <property type="component" value="Unassembled WGS sequence"/>
</dbReference>
<dbReference type="RefSeq" id="WP_021817404.1">
    <property type="nucleotide sequence ID" value="NZ_AVBC01000014.1"/>
</dbReference>
<evidence type="ECO:0000256" key="4">
    <source>
        <dbReference type="ARBA" id="ARBA00023136"/>
    </source>
</evidence>
<reference evidence="6 7" key="1">
    <citation type="submission" date="2013-08" db="EMBL/GenBank/DDBJ databases">
        <title>draft genome of Halomonas huanghegensis, strain BJGMM-B45T.</title>
        <authorList>
            <person name="Miao C."/>
            <person name="Wan Y."/>
            <person name="Jin W."/>
        </authorList>
    </citation>
    <scope>NUCLEOTIDE SEQUENCE [LARGE SCALE GENOMIC DNA]</scope>
    <source>
        <strain evidence="6 7">BJGMM-B45</strain>
    </source>
</reference>
<evidence type="ECO:0000256" key="3">
    <source>
        <dbReference type="ARBA" id="ARBA00022989"/>
    </source>
</evidence>
<feature type="transmembrane region" description="Helical" evidence="5">
    <location>
        <begin position="13"/>
        <end position="35"/>
    </location>
</feature>
<dbReference type="PANTHER" id="PTHR30249:SF0">
    <property type="entry name" value="PLASTIDAL GLYCOLATE_GLYCERATE TRANSLOCATOR 1, CHLOROPLASTIC"/>
    <property type="match status" value="1"/>
</dbReference>
<evidence type="ECO:0000256" key="1">
    <source>
        <dbReference type="ARBA" id="ARBA00004141"/>
    </source>
</evidence>
<proteinExistence type="predicted"/>
<organism evidence="6 7">
    <name type="scientific">Halomonas huangheensis</name>
    <dbReference type="NCBI Taxonomy" id="1178482"/>
    <lineage>
        <taxon>Bacteria</taxon>
        <taxon>Pseudomonadati</taxon>
        <taxon>Pseudomonadota</taxon>
        <taxon>Gammaproteobacteria</taxon>
        <taxon>Oceanospirillales</taxon>
        <taxon>Halomonadaceae</taxon>
        <taxon>Halomonas</taxon>
    </lineage>
</organism>
<gene>
    <name evidence="6" type="ORF">BJB45_15990</name>
</gene>
<feature type="transmembrane region" description="Helical" evidence="5">
    <location>
        <begin position="218"/>
        <end position="240"/>
    </location>
</feature>
<keyword evidence="7" id="KW-1185">Reference proteome</keyword>
<dbReference type="PANTHER" id="PTHR30249">
    <property type="entry name" value="PUTATIVE SEROTONIN TRANSPORTER"/>
    <property type="match status" value="1"/>
</dbReference>
<dbReference type="STRING" id="1178482.AR456_10685"/>